<keyword evidence="8 9" id="KW-0694">RNA-binding</keyword>
<dbReference type="PROSITE" id="PS50142">
    <property type="entry name" value="RNASE_3_2"/>
    <property type="match status" value="1"/>
</dbReference>
<comment type="subunit">
    <text evidence="9">Homodimer.</text>
</comment>
<comment type="catalytic activity">
    <reaction evidence="1 9">
        <text>Endonucleolytic cleavage to 5'-phosphomonoester.</text>
        <dbReference type="EC" id="3.1.26.3"/>
    </reaction>
</comment>
<feature type="binding site" evidence="9">
    <location>
        <position position="127"/>
    </location>
    <ligand>
        <name>Mg(2+)</name>
        <dbReference type="ChEBI" id="CHEBI:18420"/>
    </ligand>
</feature>
<evidence type="ECO:0000259" key="11">
    <source>
        <dbReference type="PROSITE" id="PS50142"/>
    </source>
</evidence>
<evidence type="ECO:0000256" key="5">
    <source>
        <dbReference type="ARBA" id="ARBA00022722"/>
    </source>
</evidence>
<sequence length="241" mass="27232">MENNFETVQNGIDYRFRDVKLLRTALTHSSYANEQSANEQEVEAHVTEHNERLEFLGDAVLELCVTEELFARFPDEREGELTRMRAKLVSKTALKDIALALRLNEHLLLGKGEESQGGRTRGSLLSDALEAVIGAVFLDGGFDVARRFVNNLYRDLWPGGPDRRFTKDYKSALQEMTQQQFRERPVYALVASRGPEHAKEFEVELTLPDGRVIRGVGPGVKKAEQEAAGKALRLLERESMK</sequence>
<evidence type="ECO:0000313" key="12">
    <source>
        <dbReference type="EMBL" id="TVM19791.1"/>
    </source>
</evidence>
<comment type="caution">
    <text evidence="12">The sequence shown here is derived from an EMBL/GenBank/DDBJ whole genome shotgun (WGS) entry which is preliminary data.</text>
</comment>
<dbReference type="Gene3D" id="1.10.1520.10">
    <property type="entry name" value="Ribonuclease III domain"/>
    <property type="match status" value="1"/>
</dbReference>
<dbReference type="InterPro" id="IPR011907">
    <property type="entry name" value="RNase_III"/>
</dbReference>
<dbReference type="SMART" id="SM00358">
    <property type="entry name" value="DSRM"/>
    <property type="match status" value="1"/>
</dbReference>
<evidence type="ECO:0000256" key="9">
    <source>
        <dbReference type="HAMAP-Rule" id="MF_00104"/>
    </source>
</evidence>
<dbReference type="GO" id="GO:0010468">
    <property type="term" value="P:regulation of gene expression"/>
    <property type="evidence" value="ECO:0007669"/>
    <property type="project" value="TreeGrafter"/>
</dbReference>
<dbReference type="GO" id="GO:0008033">
    <property type="term" value="P:tRNA processing"/>
    <property type="evidence" value="ECO:0007669"/>
    <property type="project" value="UniProtKB-KW"/>
</dbReference>
<comment type="similarity">
    <text evidence="2">Belongs to the ribonuclease III family.</text>
</comment>
<keyword evidence="9" id="KW-0819">tRNA processing</keyword>
<evidence type="ECO:0000256" key="8">
    <source>
        <dbReference type="ARBA" id="ARBA00022884"/>
    </source>
</evidence>
<comment type="subcellular location">
    <subcellularLocation>
        <location evidence="9">Cytoplasm</location>
    </subcellularLocation>
</comment>
<dbReference type="CDD" id="cd00593">
    <property type="entry name" value="RIBOc"/>
    <property type="match status" value="1"/>
</dbReference>
<dbReference type="Pfam" id="PF14622">
    <property type="entry name" value="Ribonucleas_3_3"/>
    <property type="match status" value="1"/>
</dbReference>
<dbReference type="PANTHER" id="PTHR11207">
    <property type="entry name" value="RIBONUCLEASE III"/>
    <property type="match status" value="1"/>
</dbReference>
<dbReference type="InterPro" id="IPR000999">
    <property type="entry name" value="RNase_III_dom"/>
</dbReference>
<keyword evidence="5 9" id="KW-0540">Nuclease</keyword>
<dbReference type="GO" id="GO:0006397">
    <property type="term" value="P:mRNA processing"/>
    <property type="evidence" value="ECO:0007669"/>
    <property type="project" value="UniProtKB-UniRule"/>
</dbReference>
<dbReference type="GO" id="GO:0006364">
    <property type="term" value="P:rRNA processing"/>
    <property type="evidence" value="ECO:0007669"/>
    <property type="project" value="UniProtKB-UniRule"/>
</dbReference>
<dbReference type="OrthoDB" id="9805026at2"/>
<dbReference type="CDD" id="cd10845">
    <property type="entry name" value="DSRM_RNAse_III_family"/>
    <property type="match status" value="1"/>
</dbReference>
<comment type="function">
    <text evidence="9">Digests double-stranded RNA. Involved in the processing of primary rRNA transcript to yield the immediate precursors to the large and small rRNAs (23S and 16S). Processes some mRNAs, and tRNAs when they are encoded in the rRNA operon. Processes pre-crRNA and tracrRNA of type II CRISPR loci if present in the organism.</text>
</comment>
<dbReference type="GO" id="GO:0003725">
    <property type="term" value="F:double-stranded RNA binding"/>
    <property type="evidence" value="ECO:0007669"/>
    <property type="project" value="TreeGrafter"/>
</dbReference>
<keyword evidence="9" id="KW-0460">Magnesium</keyword>
<keyword evidence="9" id="KW-0699">rRNA-binding</keyword>
<evidence type="ECO:0000256" key="4">
    <source>
        <dbReference type="ARBA" id="ARBA00022664"/>
    </source>
</evidence>
<dbReference type="SUPFAM" id="SSF69065">
    <property type="entry name" value="RNase III domain-like"/>
    <property type="match status" value="1"/>
</dbReference>
<evidence type="ECO:0000256" key="1">
    <source>
        <dbReference type="ARBA" id="ARBA00000109"/>
    </source>
</evidence>
<dbReference type="EMBL" id="QMIE01000001">
    <property type="protein sequence ID" value="TVM19791.1"/>
    <property type="molecule type" value="Genomic_DNA"/>
</dbReference>
<dbReference type="FunFam" id="1.10.1520.10:FF:000001">
    <property type="entry name" value="Ribonuclease 3"/>
    <property type="match status" value="1"/>
</dbReference>
<protein>
    <recommendedName>
        <fullName evidence="9">Ribonuclease 3</fullName>
        <ecNumber evidence="9">3.1.26.3</ecNumber>
    </recommendedName>
    <alternativeName>
        <fullName evidence="9">Ribonuclease III</fullName>
        <shortName evidence="9">RNase III</shortName>
    </alternativeName>
</protein>
<dbReference type="Pfam" id="PF00035">
    <property type="entry name" value="dsrm"/>
    <property type="match status" value="1"/>
</dbReference>
<dbReference type="InterPro" id="IPR014720">
    <property type="entry name" value="dsRBD_dom"/>
</dbReference>
<gene>
    <name evidence="9 12" type="primary">rnc</name>
    <name evidence="12" type="ORF">DPQ33_00710</name>
</gene>
<keyword evidence="13" id="KW-1185">Reference proteome</keyword>
<dbReference type="NCBIfam" id="TIGR02191">
    <property type="entry name" value="RNaseIII"/>
    <property type="match status" value="1"/>
</dbReference>
<reference evidence="12 13" key="1">
    <citation type="submission" date="2018-06" db="EMBL/GenBank/DDBJ databases">
        <title>Complete genome of Desulfovibrio indonesiensis P37SLT.</title>
        <authorList>
            <person name="Crispim J.S."/>
            <person name="Vidigal P.M.P."/>
            <person name="Silva L.C.F."/>
            <person name="Laguardia C.N."/>
            <person name="Araujo L.C."/>
            <person name="Dias R.S."/>
            <person name="Sousa M.P."/>
            <person name="Paula S.O."/>
            <person name="Silva C."/>
        </authorList>
    </citation>
    <scope>NUCLEOTIDE SEQUENCE [LARGE SCALE GENOMIC DNA]</scope>
    <source>
        <strain evidence="12 13">P37SLT</strain>
    </source>
</reference>
<keyword evidence="9" id="KW-0963">Cytoplasm</keyword>
<dbReference type="PANTHER" id="PTHR11207:SF0">
    <property type="entry name" value="RIBONUCLEASE 3"/>
    <property type="match status" value="1"/>
</dbReference>
<dbReference type="SMART" id="SM00535">
    <property type="entry name" value="RIBOc"/>
    <property type="match status" value="1"/>
</dbReference>
<dbReference type="Proteomes" id="UP000448292">
    <property type="component" value="Unassembled WGS sequence"/>
</dbReference>
<dbReference type="EC" id="3.1.26.3" evidence="9"/>
<dbReference type="SUPFAM" id="SSF54768">
    <property type="entry name" value="dsRNA-binding domain-like"/>
    <property type="match status" value="1"/>
</dbReference>
<keyword evidence="4 9" id="KW-0507">mRNA processing</keyword>
<evidence type="ECO:0000256" key="2">
    <source>
        <dbReference type="ARBA" id="ARBA00010183"/>
    </source>
</evidence>
<dbReference type="RefSeq" id="WP_144301253.1">
    <property type="nucleotide sequence ID" value="NZ_QMIE01000001.1"/>
</dbReference>
<keyword evidence="3 9" id="KW-0698">rRNA processing</keyword>
<evidence type="ECO:0000259" key="10">
    <source>
        <dbReference type="PROSITE" id="PS50137"/>
    </source>
</evidence>
<dbReference type="GO" id="GO:0046872">
    <property type="term" value="F:metal ion binding"/>
    <property type="evidence" value="ECO:0007669"/>
    <property type="project" value="UniProtKB-KW"/>
</dbReference>
<dbReference type="PROSITE" id="PS50137">
    <property type="entry name" value="DS_RBD"/>
    <property type="match status" value="1"/>
</dbReference>
<dbReference type="GO" id="GO:0004525">
    <property type="term" value="F:ribonuclease III activity"/>
    <property type="evidence" value="ECO:0007669"/>
    <property type="project" value="UniProtKB-UniRule"/>
</dbReference>
<dbReference type="Gene3D" id="3.30.160.20">
    <property type="match status" value="1"/>
</dbReference>
<proteinExistence type="inferred from homology"/>
<evidence type="ECO:0000256" key="7">
    <source>
        <dbReference type="ARBA" id="ARBA00022801"/>
    </source>
</evidence>
<feature type="active site" evidence="9">
    <location>
        <position position="58"/>
    </location>
</feature>
<accession>A0A7M3MK31</accession>
<dbReference type="InterPro" id="IPR036389">
    <property type="entry name" value="RNase_III_sf"/>
</dbReference>
<keyword evidence="9" id="KW-0479">Metal-binding</keyword>
<dbReference type="HAMAP" id="MF_00104">
    <property type="entry name" value="RNase_III"/>
    <property type="match status" value="1"/>
</dbReference>
<feature type="active site" evidence="9">
    <location>
        <position position="130"/>
    </location>
</feature>
<evidence type="ECO:0000313" key="13">
    <source>
        <dbReference type="Proteomes" id="UP000448292"/>
    </source>
</evidence>
<evidence type="ECO:0000256" key="6">
    <source>
        <dbReference type="ARBA" id="ARBA00022759"/>
    </source>
</evidence>
<feature type="binding site" evidence="9">
    <location>
        <position position="54"/>
    </location>
    <ligand>
        <name>Mg(2+)</name>
        <dbReference type="ChEBI" id="CHEBI:18420"/>
    </ligand>
</feature>
<comment type="cofactor">
    <cofactor evidence="9">
        <name>Mg(2+)</name>
        <dbReference type="ChEBI" id="CHEBI:18420"/>
    </cofactor>
</comment>
<dbReference type="GO" id="GO:0005737">
    <property type="term" value="C:cytoplasm"/>
    <property type="evidence" value="ECO:0007669"/>
    <property type="project" value="UniProtKB-SubCell"/>
</dbReference>
<dbReference type="GO" id="GO:0019843">
    <property type="term" value="F:rRNA binding"/>
    <property type="evidence" value="ECO:0007669"/>
    <property type="project" value="UniProtKB-KW"/>
</dbReference>
<keyword evidence="6 9" id="KW-0255">Endonuclease</keyword>
<keyword evidence="7 9" id="KW-0378">Hydrolase</keyword>
<feature type="binding site" evidence="9">
    <location>
        <position position="130"/>
    </location>
    <ligand>
        <name>Mg(2+)</name>
        <dbReference type="ChEBI" id="CHEBI:18420"/>
    </ligand>
</feature>
<feature type="domain" description="DRBM" evidence="10">
    <location>
        <begin position="168"/>
        <end position="237"/>
    </location>
</feature>
<dbReference type="PROSITE" id="PS00517">
    <property type="entry name" value="RNASE_3_1"/>
    <property type="match status" value="1"/>
</dbReference>
<organism evidence="12 13">
    <name type="scientific">Oceanidesulfovibrio indonesiensis</name>
    <dbReference type="NCBI Taxonomy" id="54767"/>
    <lineage>
        <taxon>Bacteria</taxon>
        <taxon>Pseudomonadati</taxon>
        <taxon>Thermodesulfobacteriota</taxon>
        <taxon>Desulfovibrionia</taxon>
        <taxon>Desulfovibrionales</taxon>
        <taxon>Desulfovibrionaceae</taxon>
        <taxon>Oceanidesulfovibrio</taxon>
    </lineage>
</organism>
<evidence type="ECO:0000256" key="3">
    <source>
        <dbReference type="ARBA" id="ARBA00022552"/>
    </source>
</evidence>
<feature type="domain" description="RNase III" evidence="11">
    <location>
        <begin position="5"/>
        <end position="141"/>
    </location>
</feature>
<name>A0A7M3MK31_9BACT</name>
<dbReference type="AlphaFoldDB" id="A0A7M3MK31"/>